<accession>A0ABD1EGR2</accession>
<evidence type="ECO:0000256" key="3">
    <source>
        <dbReference type="ARBA" id="ARBA00022833"/>
    </source>
</evidence>
<dbReference type="GO" id="GO:0008270">
    <property type="term" value="F:zinc ion binding"/>
    <property type="evidence" value="ECO:0007669"/>
    <property type="project" value="UniProtKB-KW"/>
</dbReference>
<protein>
    <recommendedName>
        <fullName evidence="6">THAP-type domain-containing protein</fullName>
    </recommendedName>
</protein>
<keyword evidence="2 5" id="KW-0863">Zinc-finger</keyword>
<organism evidence="7 8">
    <name type="scientific">Hypothenemus hampei</name>
    <name type="common">Coffee berry borer</name>
    <dbReference type="NCBI Taxonomy" id="57062"/>
    <lineage>
        <taxon>Eukaryota</taxon>
        <taxon>Metazoa</taxon>
        <taxon>Ecdysozoa</taxon>
        <taxon>Arthropoda</taxon>
        <taxon>Hexapoda</taxon>
        <taxon>Insecta</taxon>
        <taxon>Pterygota</taxon>
        <taxon>Neoptera</taxon>
        <taxon>Endopterygota</taxon>
        <taxon>Coleoptera</taxon>
        <taxon>Polyphaga</taxon>
        <taxon>Cucujiformia</taxon>
        <taxon>Curculionidae</taxon>
        <taxon>Scolytinae</taxon>
        <taxon>Hypothenemus</taxon>
    </lineage>
</organism>
<keyword evidence="3" id="KW-0862">Zinc</keyword>
<keyword evidence="4 5" id="KW-0238">DNA-binding</keyword>
<evidence type="ECO:0000256" key="1">
    <source>
        <dbReference type="ARBA" id="ARBA00022723"/>
    </source>
</evidence>
<keyword evidence="1" id="KW-0479">Metal-binding</keyword>
<evidence type="ECO:0000313" key="8">
    <source>
        <dbReference type="Proteomes" id="UP001566132"/>
    </source>
</evidence>
<dbReference type="Pfam" id="PF05485">
    <property type="entry name" value="THAP"/>
    <property type="match status" value="1"/>
</dbReference>
<evidence type="ECO:0000256" key="5">
    <source>
        <dbReference type="PROSITE-ProRule" id="PRU00309"/>
    </source>
</evidence>
<dbReference type="PROSITE" id="PS50950">
    <property type="entry name" value="ZF_THAP"/>
    <property type="match status" value="1"/>
</dbReference>
<reference evidence="7 8" key="1">
    <citation type="submission" date="2024-05" db="EMBL/GenBank/DDBJ databases">
        <title>Genetic variation in Jamaican populations of the coffee berry borer (Hypothenemus hampei).</title>
        <authorList>
            <person name="Errbii M."/>
            <person name="Myrie A."/>
        </authorList>
    </citation>
    <scope>NUCLEOTIDE SEQUENCE [LARGE SCALE GENOMIC DNA]</scope>
    <source>
        <strain evidence="7">JA-Hopewell-2020-01-JO</strain>
        <tissue evidence="7">Whole body</tissue>
    </source>
</reference>
<evidence type="ECO:0000256" key="4">
    <source>
        <dbReference type="ARBA" id="ARBA00023125"/>
    </source>
</evidence>
<evidence type="ECO:0000256" key="2">
    <source>
        <dbReference type="ARBA" id="ARBA00022771"/>
    </source>
</evidence>
<name>A0ABD1EGR2_HYPHA</name>
<dbReference type="EMBL" id="JBDJPC010000007">
    <property type="protein sequence ID" value="KAL1493887.1"/>
    <property type="molecule type" value="Genomic_DNA"/>
</dbReference>
<sequence length="147" mass="16533">MCDEKAKYSKYCLVPKCTTTSTKIIEKAFVTLPSGTRSTKSKNLRNLWLRAMGRNISDITYNTTGFVCEDHFHLFDFLRADSMYLTDLSIVSCQLHMRGTGGGPPSTVRMTPIEEDIQKLLGAQITGFVSEFDNDADCDFQERTAEP</sequence>
<dbReference type="SUPFAM" id="SSF57716">
    <property type="entry name" value="Glucocorticoid receptor-like (DNA-binding domain)"/>
    <property type="match status" value="1"/>
</dbReference>
<dbReference type="AlphaFoldDB" id="A0ABD1EGR2"/>
<dbReference type="GO" id="GO:0003677">
    <property type="term" value="F:DNA binding"/>
    <property type="evidence" value="ECO:0007669"/>
    <property type="project" value="UniProtKB-UniRule"/>
</dbReference>
<comment type="caution">
    <text evidence="7">The sequence shown here is derived from an EMBL/GenBank/DDBJ whole genome shotgun (WGS) entry which is preliminary data.</text>
</comment>
<keyword evidence="8" id="KW-1185">Reference proteome</keyword>
<evidence type="ECO:0000313" key="7">
    <source>
        <dbReference type="EMBL" id="KAL1493887.1"/>
    </source>
</evidence>
<dbReference type="Proteomes" id="UP001566132">
    <property type="component" value="Unassembled WGS sequence"/>
</dbReference>
<dbReference type="InterPro" id="IPR006612">
    <property type="entry name" value="THAP_Znf"/>
</dbReference>
<feature type="domain" description="THAP-type" evidence="6">
    <location>
        <begin position="8"/>
        <end position="94"/>
    </location>
</feature>
<proteinExistence type="predicted"/>
<evidence type="ECO:0000259" key="6">
    <source>
        <dbReference type="PROSITE" id="PS50950"/>
    </source>
</evidence>
<gene>
    <name evidence="7" type="ORF">ABEB36_009571</name>
</gene>